<evidence type="ECO:0000313" key="6">
    <source>
        <dbReference type="EMBL" id="WNR46519.1"/>
    </source>
</evidence>
<dbReference type="InterPro" id="IPR001761">
    <property type="entry name" value="Peripla_BP/Lac1_sug-bd_dom"/>
</dbReference>
<dbReference type="SUPFAM" id="SSF53822">
    <property type="entry name" value="Periplasmic binding protein-like I"/>
    <property type="match status" value="1"/>
</dbReference>
<accession>A0AA96RMM4</accession>
<keyword evidence="3" id="KW-0238">DNA-binding</keyword>
<dbReference type="KEGG" id="proo:MJB10_10645"/>
<proteinExistence type="predicted"/>
<dbReference type="PANTHER" id="PTHR30146:SF148">
    <property type="entry name" value="HTH-TYPE TRANSCRIPTIONAL REPRESSOR PURR-RELATED"/>
    <property type="match status" value="1"/>
</dbReference>
<evidence type="ECO:0000313" key="7">
    <source>
        <dbReference type="Proteomes" id="UP001304650"/>
    </source>
</evidence>
<keyword evidence="1" id="KW-0678">Repressor</keyword>
<dbReference type="Pfam" id="PF00532">
    <property type="entry name" value="Peripla_BP_1"/>
    <property type="match status" value="1"/>
</dbReference>
<feature type="domain" description="Periplasmic binding protein/LacI sugar binding" evidence="5">
    <location>
        <begin position="1"/>
        <end position="59"/>
    </location>
</feature>
<reference evidence="6" key="1">
    <citation type="submission" date="2022-02" db="EMBL/GenBank/DDBJ databases">
        <title>Paenibacillus sp. MBLB1832 Whole Genome Shotgun Sequencing.</title>
        <authorList>
            <person name="Hwang C.Y."/>
            <person name="Cho E.-S."/>
            <person name="Seo M.-J."/>
        </authorList>
    </citation>
    <scope>NUCLEOTIDE SEQUENCE</scope>
    <source>
        <strain evidence="6">MBLB1832</strain>
    </source>
</reference>
<dbReference type="PANTHER" id="PTHR30146">
    <property type="entry name" value="LACI-RELATED TRANSCRIPTIONAL REPRESSOR"/>
    <property type="match status" value="1"/>
</dbReference>
<dbReference type="AlphaFoldDB" id="A0AA96RMM4"/>
<keyword evidence="7" id="KW-1185">Reference proteome</keyword>
<dbReference type="InterPro" id="IPR028082">
    <property type="entry name" value="Peripla_BP_I"/>
</dbReference>
<dbReference type="GO" id="GO:0000976">
    <property type="term" value="F:transcription cis-regulatory region binding"/>
    <property type="evidence" value="ECO:0007669"/>
    <property type="project" value="TreeGrafter"/>
</dbReference>
<dbReference type="EMBL" id="CP130319">
    <property type="protein sequence ID" value="WNR46519.1"/>
    <property type="molecule type" value="Genomic_DNA"/>
</dbReference>
<keyword evidence="2" id="KW-0805">Transcription regulation</keyword>
<evidence type="ECO:0000256" key="3">
    <source>
        <dbReference type="ARBA" id="ARBA00023125"/>
    </source>
</evidence>
<dbReference type="Proteomes" id="UP001304650">
    <property type="component" value="Chromosome"/>
</dbReference>
<sequence length="74" mass="8637">MDNFTDGYEATKHLIELGHTEIAHIRGPEPFLRSKERELGYIHAMKDAGLHDVWIQASDFSIFLLDIHRFRLES</sequence>
<protein>
    <recommendedName>
        <fullName evidence="5">Periplasmic binding protein/LacI sugar binding domain-containing protein</fullName>
    </recommendedName>
</protein>
<keyword evidence="4" id="KW-0804">Transcription</keyword>
<evidence type="ECO:0000256" key="1">
    <source>
        <dbReference type="ARBA" id="ARBA00022491"/>
    </source>
</evidence>
<evidence type="ECO:0000259" key="5">
    <source>
        <dbReference type="Pfam" id="PF00532"/>
    </source>
</evidence>
<gene>
    <name evidence="6" type="ORF">MJB10_10645</name>
</gene>
<dbReference type="GO" id="GO:0003700">
    <property type="term" value="F:DNA-binding transcription factor activity"/>
    <property type="evidence" value="ECO:0007669"/>
    <property type="project" value="TreeGrafter"/>
</dbReference>
<evidence type="ECO:0000256" key="4">
    <source>
        <dbReference type="ARBA" id="ARBA00023163"/>
    </source>
</evidence>
<organism evidence="6 7">
    <name type="scientific">Paenibacillus roseopurpureus</name>
    <dbReference type="NCBI Taxonomy" id="2918901"/>
    <lineage>
        <taxon>Bacteria</taxon>
        <taxon>Bacillati</taxon>
        <taxon>Bacillota</taxon>
        <taxon>Bacilli</taxon>
        <taxon>Bacillales</taxon>
        <taxon>Paenibacillaceae</taxon>
        <taxon>Paenibacillus</taxon>
    </lineage>
</organism>
<evidence type="ECO:0000256" key="2">
    <source>
        <dbReference type="ARBA" id="ARBA00023015"/>
    </source>
</evidence>
<dbReference type="Gene3D" id="3.40.50.2300">
    <property type="match status" value="1"/>
</dbReference>
<name>A0AA96RMM4_9BACL</name>
<dbReference type="RefSeq" id="WP_314804617.1">
    <property type="nucleotide sequence ID" value="NZ_CP130319.1"/>
</dbReference>